<dbReference type="AlphaFoldDB" id="A0A8J7K0W6"/>
<dbReference type="RefSeq" id="WP_193955427.1">
    <property type="nucleotide sequence ID" value="NZ_JADEYS010000035.1"/>
</dbReference>
<protein>
    <submittedName>
        <fullName evidence="1">Uncharacterized protein</fullName>
    </submittedName>
</protein>
<evidence type="ECO:0000313" key="2">
    <source>
        <dbReference type="Proteomes" id="UP000640333"/>
    </source>
</evidence>
<proteinExistence type="predicted"/>
<comment type="caution">
    <text evidence="1">The sequence shown here is derived from an EMBL/GenBank/DDBJ whole genome shotgun (WGS) entry which is preliminary data.</text>
</comment>
<sequence>MINVNVCSRCIAKRADGLSRASEAMWISALEYVIAERLGTIDEQDGIITVYTGDNPEQILMCNEVGFDIEDTLLETVILKRFKTHKAVSLN</sequence>
<gene>
    <name evidence="1" type="ORF">IOQ59_20915</name>
</gene>
<keyword evidence="2" id="KW-1185">Reference proteome</keyword>
<evidence type="ECO:0000313" key="1">
    <source>
        <dbReference type="EMBL" id="MBE9399734.1"/>
    </source>
</evidence>
<dbReference type="Proteomes" id="UP000640333">
    <property type="component" value="Unassembled WGS sequence"/>
</dbReference>
<reference evidence="1" key="1">
    <citation type="submission" date="2020-10" db="EMBL/GenBank/DDBJ databases">
        <title>Bacterium isolated from coastal waters sediment.</title>
        <authorList>
            <person name="Chen R.-J."/>
            <person name="Lu D.-C."/>
            <person name="Zhu K.-L."/>
            <person name="Du Z.-J."/>
        </authorList>
    </citation>
    <scope>NUCLEOTIDE SEQUENCE</scope>
    <source>
        <strain evidence="1">N1Y112</strain>
    </source>
</reference>
<organism evidence="1 2">
    <name type="scientific">Pontibacterium sinense</name>
    <dbReference type="NCBI Taxonomy" id="2781979"/>
    <lineage>
        <taxon>Bacteria</taxon>
        <taxon>Pseudomonadati</taxon>
        <taxon>Pseudomonadota</taxon>
        <taxon>Gammaproteobacteria</taxon>
        <taxon>Oceanospirillales</taxon>
        <taxon>Oceanospirillaceae</taxon>
        <taxon>Pontibacterium</taxon>
    </lineage>
</organism>
<dbReference type="EMBL" id="JADEYS010000035">
    <property type="protein sequence ID" value="MBE9399734.1"/>
    <property type="molecule type" value="Genomic_DNA"/>
</dbReference>
<accession>A0A8J7K0W6</accession>
<name>A0A8J7K0W6_9GAMM</name>